<dbReference type="STRING" id="401625.A0A0P1BF39"/>
<evidence type="ECO:0000313" key="1">
    <source>
        <dbReference type="EMBL" id="CEH14526.1"/>
    </source>
</evidence>
<dbReference type="EMBL" id="CCYA01000243">
    <property type="protein sequence ID" value="CEH14526.1"/>
    <property type="molecule type" value="Genomic_DNA"/>
</dbReference>
<keyword evidence="2" id="KW-1185">Reference proteome</keyword>
<dbReference type="InterPro" id="IPR051150">
    <property type="entry name" value="SWT21/TCAB1_mRNA_Telomere"/>
</dbReference>
<name>A0A0P1BF39_9BASI</name>
<dbReference type="OrthoDB" id="239865at2759"/>
<dbReference type="Proteomes" id="UP000054845">
    <property type="component" value="Unassembled WGS sequence"/>
</dbReference>
<proteinExistence type="predicted"/>
<dbReference type="PANTHER" id="PTHR13211">
    <property type="entry name" value="TELOMERASE CAJAL BODY PROTEIN 1"/>
    <property type="match status" value="1"/>
</dbReference>
<sequence>MPSCQESPGAGEQASFNSLRLLKDCQRRKAKSCSKTHGASPRKWNLKERPARLAWSEREAGNGNMDEQPEDDIETYPETFIPPSRIFMNVKDPVLCAEIKSNNVPRLGMETLGQNVWNAPAIRRQTRWAPDGTHVLAQCDNHEIQLYKLDTNDDEHCLTLVLTVPAPSPLLDVVWYPFASFDHPSTWCFAFSARDVPIRLVDAYNGRTRAAYPIQDHVERFVGAQSLAFSLDGTQLYAGHACSLSVFDVSASGQAPITMPLTPGRRLRKHQEPGQRGLVSCVATGWNWTTDGQGQQVVAVGTFAGTFGLYHPGALTEASECLFAGWREPDGRGISQLQFHPTTPYILFISSRCTDRIQAYDLRYTGSRPNFSSTAPRAACLGGFSRRLAGSSSEVQSMQRLFFDVDWSGHWLLAGDLNGRVSAWRVSKEPGHDTELVEGDAAEGFGDSAKILSYTWQESASWSTGSDAVATVSAHPLLPLIVTATGARHWTKPESLERGSSERTLASRVDGRHSLAAWALDAPYRSKPSLARPAANDLDDGVASHAFLCSRDVNKQHVRLWGAKICHEDRLVRRSPSSDLLLNP</sequence>
<dbReference type="SUPFAM" id="SSF50978">
    <property type="entry name" value="WD40 repeat-like"/>
    <property type="match status" value="1"/>
</dbReference>
<dbReference type="InterPro" id="IPR036322">
    <property type="entry name" value="WD40_repeat_dom_sf"/>
</dbReference>
<reference evidence="1 2" key="1">
    <citation type="submission" date="2014-09" db="EMBL/GenBank/DDBJ databases">
        <authorList>
            <person name="Magalhaes I.L.F."/>
            <person name="Oliveira U."/>
            <person name="Santos F.R."/>
            <person name="Vidigal T.H.D.A."/>
            <person name="Brescovit A.D."/>
            <person name="Santos A.J."/>
        </authorList>
    </citation>
    <scope>NUCLEOTIDE SEQUENCE [LARGE SCALE GENOMIC DNA]</scope>
</reference>
<dbReference type="PANTHER" id="PTHR13211:SF0">
    <property type="entry name" value="TELOMERASE CAJAL BODY PROTEIN 1"/>
    <property type="match status" value="1"/>
</dbReference>
<dbReference type="Gene3D" id="2.130.10.10">
    <property type="entry name" value="YVTN repeat-like/Quinoprotein amine dehydrogenase"/>
    <property type="match status" value="1"/>
</dbReference>
<protein>
    <submittedName>
        <fullName evidence="1">Guanine nucleotide-binding protein</fullName>
    </submittedName>
</protein>
<accession>A0A0P1BF39</accession>
<evidence type="ECO:0000313" key="2">
    <source>
        <dbReference type="Proteomes" id="UP000054845"/>
    </source>
</evidence>
<organism evidence="1 2">
    <name type="scientific">Ceraceosorus bombacis</name>
    <dbReference type="NCBI Taxonomy" id="401625"/>
    <lineage>
        <taxon>Eukaryota</taxon>
        <taxon>Fungi</taxon>
        <taxon>Dikarya</taxon>
        <taxon>Basidiomycota</taxon>
        <taxon>Ustilaginomycotina</taxon>
        <taxon>Exobasidiomycetes</taxon>
        <taxon>Ceraceosorales</taxon>
        <taxon>Ceraceosoraceae</taxon>
        <taxon>Ceraceosorus</taxon>
    </lineage>
</organism>
<dbReference type="AlphaFoldDB" id="A0A0P1BF39"/>
<dbReference type="InterPro" id="IPR015943">
    <property type="entry name" value="WD40/YVTN_repeat-like_dom_sf"/>
</dbReference>